<dbReference type="FunFam" id="3.30.160.60:FF:000059">
    <property type="entry name" value="U1 small nuclear ribonucleoprotein C"/>
    <property type="match status" value="1"/>
</dbReference>
<keyword evidence="4 9" id="KW-0862">Zinc</keyword>
<dbReference type="Gene3D" id="3.30.160.60">
    <property type="entry name" value="Classic Zinc Finger"/>
    <property type="match status" value="1"/>
</dbReference>
<dbReference type="SMART" id="SM00451">
    <property type="entry name" value="ZnF_U1"/>
    <property type="match status" value="1"/>
</dbReference>
<dbReference type="EnsemblMetazoa" id="PPA39774.1">
    <property type="protein sequence ID" value="PPA39774.1"/>
    <property type="gene ID" value="WBGene00278143"/>
</dbReference>
<dbReference type="Proteomes" id="UP000005239">
    <property type="component" value="Unassembled WGS sequence"/>
</dbReference>
<gene>
    <name evidence="11" type="primary">WBGene00278143</name>
</gene>
<comment type="subcellular location">
    <subcellularLocation>
        <location evidence="1 9 10">Nucleus</location>
    </subcellularLocation>
</comment>
<keyword evidence="5 9" id="KW-0694">RNA-binding</keyword>
<evidence type="ECO:0000313" key="11">
    <source>
        <dbReference type="EnsemblMetazoa" id="PPA39774.1"/>
    </source>
</evidence>
<name>A0A454Y1P5_PRIPA</name>
<evidence type="ECO:0000256" key="4">
    <source>
        <dbReference type="ARBA" id="ARBA00022833"/>
    </source>
</evidence>
<dbReference type="OrthoDB" id="76567at2759"/>
<evidence type="ECO:0000256" key="10">
    <source>
        <dbReference type="PIRNR" id="PIRNR037969"/>
    </source>
</evidence>
<dbReference type="GO" id="GO:0005685">
    <property type="term" value="C:U1 snRNP"/>
    <property type="evidence" value="ECO:0000318"/>
    <property type="project" value="GO_Central"/>
</dbReference>
<evidence type="ECO:0000256" key="3">
    <source>
        <dbReference type="ARBA" id="ARBA00022771"/>
    </source>
</evidence>
<dbReference type="GO" id="GO:0030627">
    <property type="term" value="F:pre-mRNA 5'-splice site binding"/>
    <property type="evidence" value="ECO:0000318"/>
    <property type="project" value="GO_Central"/>
</dbReference>
<comment type="function">
    <text evidence="9">Component of the spliceosomal U1 snRNP, which is essential for recognition of the pre-mRNA 5' splice-site and the subsequent assembly of the spliceosome. U1-C is directly involved in initial 5' splice-site recognition for both constitutive and regulated alternative splicing. The interaction with the 5' splice-site seems to precede base-pairing between the pre-mRNA and the U1 snRNA. Stimulates commitment or early (E) complex formation by stabilizing the base pairing of the 5' end of the U1 snRNA and the 5' splice-site region.</text>
</comment>
<comment type="subunit">
    <text evidence="9">U1 snRNP is composed of the 7 core Sm proteins B/B', D1, D2, D3, E, F and G that assemble in a heptameric protein ring on the Sm site of the small nuclear RNA to form the core snRNP, and at least 3 U1 snRNP-specific proteins U1-70K, U1-A and U1-C. U1-C interacts with U1 snRNA and the 5' splice-site region of the pre-mRNA.</text>
</comment>
<reference evidence="11" key="2">
    <citation type="submission" date="2022-06" db="UniProtKB">
        <authorList>
            <consortium name="EnsemblMetazoa"/>
        </authorList>
    </citation>
    <scope>IDENTIFICATION</scope>
    <source>
        <strain evidence="11">PS312</strain>
    </source>
</reference>
<evidence type="ECO:0000256" key="9">
    <source>
        <dbReference type="HAMAP-Rule" id="MF_03153"/>
    </source>
</evidence>
<reference evidence="12" key="1">
    <citation type="journal article" date="2008" name="Nat. Genet.">
        <title>The Pristionchus pacificus genome provides a unique perspective on nematode lifestyle and parasitism.</title>
        <authorList>
            <person name="Dieterich C."/>
            <person name="Clifton S.W."/>
            <person name="Schuster L.N."/>
            <person name="Chinwalla A."/>
            <person name="Delehaunty K."/>
            <person name="Dinkelacker I."/>
            <person name="Fulton L."/>
            <person name="Fulton R."/>
            <person name="Godfrey J."/>
            <person name="Minx P."/>
            <person name="Mitreva M."/>
            <person name="Roeseler W."/>
            <person name="Tian H."/>
            <person name="Witte H."/>
            <person name="Yang S.P."/>
            <person name="Wilson R.K."/>
            <person name="Sommer R.J."/>
        </authorList>
    </citation>
    <scope>NUCLEOTIDE SEQUENCE [LARGE SCALE GENOMIC DNA]</scope>
    <source>
        <strain evidence="12">PS312</strain>
    </source>
</reference>
<evidence type="ECO:0000256" key="6">
    <source>
        <dbReference type="ARBA" id="ARBA00023242"/>
    </source>
</evidence>
<dbReference type="InterPro" id="IPR036236">
    <property type="entry name" value="Znf_C2H2_sf"/>
</dbReference>
<dbReference type="AlphaFoldDB" id="A0A454Y1P5"/>
<evidence type="ECO:0000313" key="12">
    <source>
        <dbReference type="Proteomes" id="UP000005239"/>
    </source>
</evidence>
<dbReference type="Pfam" id="PF06220">
    <property type="entry name" value="zf-U1"/>
    <property type="match status" value="1"/>
</dbReference>
<dbReference type="HAMAP" id="MF_03153">
    <property type="entry name" value="U1_C"/>
    <property type="match status" value="1"/>
</dbReference>
<evidence type="ECO:0000256" key="8">
    <source>
        <dbReference type="ARBA" id="ARBA00046357"/>
    </source>
</evidence>
<dbReference type="GO" id="GO:0000387">
    <property type="term" value="P:spliceosomal snRNP assembly"/>
    <property type="evidence" value="ECO:0007669"/>
    <property type="project" value="UniProtKB-UniRule"/>
</dbReference>
<organism evidence="11 12">
    <name type="scientific">Pristionchus pacificus</name>
    <name type="common">Parasitic nematode worm</name>
    <dbReference type="NCBI Taxonomy" id="54126"/>
    <lineage>
        <taxon>Eukaryota</taxon>
        <taxon>Metazoa</taxon>
        <taxon>Ecdysozoa</taxon>
        <taxon>Nematoda</taxon>
        <taxon>Chromadorea</taxon>
        <taxon>Rhabditida</taxon>
        <taxon>Rhabditina</taxon>
        <taxon>Diplogasteromorpha</taxon>
        <taxon>Diplogasteroidea</taxon>
        <taxon>Neodiplogasteridae</taxon>
        <taxon>Pristionchus</taxon>
    </lineage>
</organism>
<keyword evidence="6 9" id="KW-0539">Nucleus</keyword>
<dbReference type="PIRSF" id="PIRSF037969">
    <property type="entry name" value="U1_snRNP-C"/>
    <property type="match status" value="1"/>
</dbReference>
<accession>A0A454Y1P5</accession>
<dbReference type="GO" id="GO:0071004">
    <property type="term" value="C:U2-type prespliceosome"/>
    <property type="evidence" value="ECO:0007669"/>
    <property type="project" value="UniProtKB-UniRule"/>
</dbReference>
<dbReference type="InterPro" id="IPR003604">
    <property type="entry name" value="Matrin/U1-like-C_Znf_C2H2"/>
</dbReference>
<protein>
    <recommendedName>
        <fullName evidence="9 10">U1 small nuclear ribonucleoprotein C</fullName>
        <shortName evidence="9 10">U1 snRNP C</shortName>
        <shortName evidence="9 10">U1-C</shortName>
        <shortName evidence="9 10">U1C</shortName>
    </recommendedName>
</protein>
<keyword evidence="3 9" id="KW-0863">Zinc-finger</keyword>
<keyword evidence="2 9" id="KW-0479">Metal-binding</keyword>
<dbReference type="PANTHER" id="PTHR31148">
    <property type="entry name" value="U1 SMALL NUCLEAR RIBONUCLEOPROTEIN C"/>
    <property type="match status" value="1"/>
</dbReference>
<evidence type="ECO:0000256" key="1">
    <source>
        <dbReference type="ARBA" id="ARBA00004123"/>
    </source>
</evidence>
<keyword evidence="12" id="KW-1185">Reference proteome</keyword>
<dbReference type="PROSITE" id="PS50171">
    <property type="entry name" value="ZF_MATRIN"/>
    <property type="match status" value="1"/>
</dbReference>
<dbReference type="InterPro" id="IPR013085">
    <property type="entry name" value="U1-CZ_Znf_C2H2"/>
</dbReference>
<dbReference type="GO" id="GO:0000243">
    <property type="term" value="C:commitment complex"/>
    <property type="evidence" value="ECO:0007669"/>
    <property type="project" value="UniProtKB-UniRule"/>
</dbReference>
<evidence type="ECO:0000256" key="2">
    <source>
        <dbReference type="ARBA" id="ARBA00022723"/>
    </source>
</evidence>
<comment type="similarity">
    <text evidence="9 10">Belongs to the U1 small nuclear ribonucleoprotein C family.</text>
</comment>
<comment type="function">
    <text evidence="10">Component of the U1 snRNP, which is essential for recognition of the pre-mRNA 5' splice-site and the subsequent assembly of the spliceosome. U1-C is directly involved in initial 5' splice-site recognition for both constitutive and regulated alternative splicing. The interaction with the 5' splice-site seems to precede base-pairing between the pre-mRNA and the U1 snRNA.</text>
</comment>
<dbReference type="GO" id="GO:0003729">
    <property type="term" value="F:mRNA binding"/>
    <property type="evidence" value="ECO:0007669"/>
    <property type="project" value="UniProtKB-UniRule"/>
</dbReference>
<dbReference type="OMA" id="GPPGFIM"/>
<dbReference type="InterPro" id="IPR000690">
    <property type="entry name" value="Matrin/U1-C_Znf_C2H2"/>
</dbReference>
<proteinExistence type="inferred from homology"/>
<evidence type="ECO:0000256" key="5">
    <source>
        <dbReference type="ARBA" id="ARBA00022884"/>
    </source>
</evidence>
<dbReference type="GO" id="GO:0030619">
    <property type="term" value="F:U1 snRNA binding"/>
    <property type="evidence" value="ECO:0007669"/>
    <property type="project" value="UniProtKB-UniRule"/>
</dbReference>
<dbReference type="GO" id="GO:0008270">
    <property type="term" value="F:zinc ion binding"/>
    <property type="evidence" value="ECO:0007669"/>
    <property type="project" value="UniProtKB-UniRule"/>
</dbReference>
<dbReference type="PANTHER" id="PTHR31148:SF1">
    <property type="entry name" value="U1 SMALL NUCLEAR RIBONUCLEOPROTEIN C"/>
    <property type="match status" value="1"/>
</dbReference>
<comment type="subunit">
    <text evidence="8">Component of the U1 snRNP. The U1 snRNP is composed of the U1 snRNA and the 7 core Sm proteins SNRPB, SNRPD1, SNRPD2, SNRPD3, SNRPE, SNRPF and SNRPG that assemble in a heptameric protein ring on the Sm site of the small nuclear RNA to form the core snRNP, and at least 3 U1 snRNP-specific proteins SNRNP70/U1-70K, SNRPA/U1-A and SNRPC/U1-C. SNRPC/U1-C interacts with U1 snRNA and the 5' splice-site region of the pre-mRNA. Interacts (via N-terminus) with TIA1 (via C-terminus); thereby promoting spliceosomal U1 snRNP recruitment to 5' splice sites.</text>
</comment>
<dbReference type="InterPro" id="IPR017340">
    <property type="entry name" value="U1_snRNP-C"/>
</dbReference>
<dbReference type="GO" id="GO:0000395">
    <property type="term" value="P:mRNA 5'-splice site recognition"/>
    <property type="evidence" value="ECO:0000318"/>
    <property type="project" value="GO_Central"/>
</dbReference>
<accession>A0A8R1UT01</accession>
<keyword evidence="7 9" id="KW-0687">Ribonucleoprotein</keyword>
<evidence type="ECO:0000256" key="7">
    <source>
        <dbReference type="ARBA" id="ARBA00023274"/>
    </source>
</evidence>
<sequence>MTKFYCDYCDTFLTHDSPSVRKTHNTGRKHKEMVRMFYQKWMEAQAQKLVDATASAFARSRALSATGHPPPMPPQMGGMGMRGPPMGMHPGMGRGMPPFGGPPMGGLPPFMMGGPRGPMGPPMGARPPMGPPGGFRPPMGAPPPM</sequence>
<dbReference type="SUPFAM" id="SSF57667">
    <property type="entry name" value="beta-beta-alpha zinc fingers"/>
    <property type="match status" value="1"/>
</dbReference>